<keyword evidence="3" id="KW-0479">Metal-binding</keyword>
<evidence type="ECO:0000256" key="13">
    <source>
        <dbReference type="SAM" id="Coils"/>
    </source>
</evidence>
<dbReference type="EMBL" id="LT670848">
    <property type="protein sequence ID" value="SHM68511.1"/>
    <property type="molecule type" value="Genomic_DNA"/>
</dbReference>
<dbReference type="Proteomes" id="UP000190235">
    <property type="component" value="Chromosome I"/>
</dbReference>
<evidence type="ECO:0000256" key="2">
    <source>
        <dbReference type="ARBA" id="ARBA00022722"/>
    </source>
</evidence>
<name>A0A1M7KSI6_9FLAO</name>
<evidence type="ECO:0000256" key="11">
    <source>
        <dbReference type="ARBA" id="ARBA00046380"/>
    </source>
</evidence>
<dbReference type="GO" id="GO:0003677">
    <property type="term" value="F:DNA binding"/>
    <property type="evidence" value="ECO:0007669"/>
    <property type="project" value="UniProtKB-UniRule"/>
</dbReference>
<evidence type="ECO:0000256" key="3">
    <source>
        <dbReference type="ARBA" id="ARBA00022723"/>
    </source>
</evidence>
<comment type="subunit">
    <text evidence="11">Monomer. Binds crRNA and tracrRNA.</text>
</comment>
<dbReference type="NCBIfam" id="TIGR01865">
    <property type="entry name" value="cas_Csn1"/>
    <property type="match status" value="2"/>
</dbReference>
<evidence type="ECO:0000259" key="14">
    <source>
        <dbReference type="PROSITE" id="PS51749"/>
    </source>
</evidence>
<dbReference type="InterPro" id="IPR036397">
    <property type="entry name" value="RNaseH_sf"/>
</dbReference>
<evidence type="ECO:0000256" key="9">
    <source>
        <dbReference type="ARBA" id="ARBA00023125"/>
    </source>
</evidence>
<comment type="cofactor">
    <cofactor evidence="1">
        <name>Mg(2+)</name>
        <dbReference type="ChEBI" id="CHEBI:18420"/>
    </cofactor>
</comment>
<evidence type="ECO:0000256" key="6">
    <source>
        <dbReference type="ARBA" id="ARBA00022842"/>
    </source>
</evidence>
<protein>
    <submittedName>
        <fullName evidence="15">CRISPR-associated endonuclease Csn1</fullName>
    </submittedName>
</protein>
<keyword evidence="10" id="KW-0464">Manganese</keyword>
<dbReference type="OrthoDB" id="9777169at2"/>
<dbReference type="Pfam" id="PF13395">
    <property type="entry name" value="HNH_4"/>
    <property type="match status" value="1"/>
</dbReference>
<feature type="domain" description="HNH Cas9-type" evidence="14">
    <location>
        <begin position="729"/>
        <end position="906"/>
    </location>
</feature>
<dbReference type="InterPro" id="IPR033114">
    <property type="entry name" value="HNH_CAS9"/>
</dbReference>
<evidence type="ECO:0000256" key="7">
    <source>
        <dbReference type="ARBA" id="ARBA00022884"/>
    </source>
</evidence>
<keyword evidence="13" id="KW-0175">Coiled coil</keyword>
<keyword evidence="7" id="KW-0694">RNA-binding</keyword>
<reference evidence="16" key="1">
    <citation type="submission" date="2016-11" db="EMBL/GenBank/DDBJ databases">
        <authorList>
            <person name="Varghese N."/>
            <person name="Submissions S."/>
        </authorList>
    </citation>
    <scope>NUCLEOTIDE SEQUENCE [LARGE SCALE GENOMIC DNA]</scope>
    <source>
        <strain evidence="16">ACAM 48</strain>
    </source>
</reference>
<keyword evidence="2 12" id="KW-0540">Nuclease</keyword>
<proteinExistence type="predicted"/>
<evidence type="ECO:0000256" key="5">
    <source>
        <dbReference type="ARBA" id="ARBA00022801"/>
    </source>
</evidence>
<keyword evidence="6" id="KW-0460">Magnesium</keyword>
<keyword evidence="5 12" id="KW-0378">Hydrolase</keyword>
<dbReference type="InterPro" id="IPR003615">
    <property type="entry name" value="HNH_nuc"/>
</dbReference>
<organism evidence="15 16">
    <name type="scientific">Salegentibacter salegens</name>
    <dbReference type="NCBI Taxonomy" id="143223"/>
    <lineage>
        <taxon>Bacteria</taxon>
        <taxon>Pseudomonadati</taxon>
        <taxon>Bacteroidota</taxon>
        <taxon>Flavobacteriia</taxon>
        <taxon>Flavobacteriales</taxon>
        <taxon>Flavobacteriaceae</taxon>
        <taxon>Salegentibacter</taxon>
    </lineage>
</organism>
<keyword evidence="4 12" id="KW-0255">Endonuclease</keyword>
<dbReference type="STRING" id="143223.SAMN05878281_1585"/>
<keyword evidence="8" id="KW-0051">Antiviral defense</keyword>
<keyword evidence="9 12" id="KW-0238">DNA-binding</keyword>
<evidence type="ECO:0000256" key="1">
    <source>
        <dbReference type="ARBA" id="ARBA00001946"/>
    </source>
</evidence>
<feature type="coiled-coil region" evidence="13">
    <location>
        <begin position="733"/>
        <end position="764"/>
    </location>
</feature>
<dbReference type="GO" id="GO:0004519">
    <property type="term" value="F:endonuclease activity"/>
    <property type="evidence" value="ECO:0007669"/>
    <property type="project" value="UniProtKB-UniRule"/>
</dbReference>
<dbReference type="Gene3D" id="3.30.420.10">
    <property type="entry name" value="Ribonuclease H-like superfamily/Ribonuclease H"/>
    <property type="match status" value="2"/>
</dbReference>
<dbReference type="InterPro" id="IPR028629">
    <property type="entry name" value="Cas9"/>
</dbReference>
<evidence type="ECO:0000256" key="10">
    <source>
        <dbReference type="ARBA" id="ARBA00023211"/>
    </source>
</evidence>
<evidence type="ECO:0000313" key="16">
    <source>
        <dbReference type="Proteomes" id="UP000190235"/>
    </source>
</evidence>
<sequence length="1419" mass="166106">MSNLTLGIDLGTNSIGWAIRDVSALKNQIIKSGVLIFDKGVGEEKGIEFPKVKKRTESRGKRRNYQAEKYRKWELLEFLINKNMCPLTIGELDEWRKYNKNNPRKYPQTEAFINWLRYDFNGDGKPDFHLLGGDAHENHYLFRAKAISENEADKKVFQENPQILGRVFYHLVQRRGFKGRDEEEAKTMLEGSKNNDTPGRNEIKNYIIKHRSLGAALYHYQKEKSTNGEKIRIRQRYNLRKDYENELKEICQVQGLEKTSYEKLWKAIIWQRPLRTQKGSVGLCTYEKNKRRAPISHPLYEEYRTWVFINNLKIEAPEGWKQEDYLKEKIYPVFYKTGNNFSLKSILNQLDKDEATITSGYAIREKTKVLSTKLLKQFEDVFGENWKENLGWKEAFVRNAQPAKKNSSYYTFEDLWHVLFTFDSEEKLKEFALEKLKLEKAKAEKFSKIRLQQGYATLSLSAIKKILPYLQKGYAYSKAVYMANLQKVLGTYEISDEFINHFAVEIDEIYESVSTQRKLNNVLNSLFRTELVAEGDYHLAEQEELDNSDINLIKQNIIDVLGDKTWEEINEDQKEEYVNYVKEKYKGFLQKPFQAKKGSFVEQPRIHDAIFNYLQEYYPEQVPKKNIQYLWHPSEQEKYPNSDTYQEINQKGKVFYIKEYELNSFLHRYPDAEADGISLKLLGNPEPISKGFKNPMALKSLHKLKQLLNFLLQTQLIDSHTRIVVEIARELNDANYRKALEQWQNEREKENQKLSDTIEEINQECNTSFDPNSKALIRKIRLWEEQGKKCMYTGAMINKCDLLNGEYYDFEHTIPASISFDNELKNLTLADKNYNSNIKGKKFPTQLDNYDSECDFDGKPLQPILKNIEALFGKRSVEKKTLKKKGIQKEITIEKWSKIAELEFQLSKLSSLRGVEPKDKRDSLIQKRHKLKFELDYLKQKLQTFTIEEFKAGWRNSQLRDTQIMTKYAVPYLKTVFNRVEVQKGSVVDIFKEVYNVKLRSDKKDRSKHSHHAVDGAILTLIPKAAQRDKIIKEYQLKKDEGFGEVYHEAPKEWDNFKVSYIKNIEEEILINNLKEHRTLNATFKKVRKRGKIDKKENGNPKWAKGDTIRGQLHGESFYGAIKQPKRDDNNKIKFDNGKMQLHEDIKLVIRKPLVYAKDAASPGFKSLADIEKVIVDKALFGLIKEQVDEADSFKSALANGVYMLNKNGEKVNKIRHIRCFDRLKHSTAVKPHEHDFKSEKEYKQTTYAQNGENAFCLYYKGDIKGKEERAINIVGIFDLAKLDIGNESDFFEIPLFNLIKKKSSEISLYAVLKSGQKAIFYKENIEELKELDEKELSERMYKMYQFEGDSNKIKFKHHLVSGPNTDISKKLPKGYKEASPFGSFEKQPLMRLTAGNWNFAIEEKDFEMNLDGSINWNL</sequence>
<dbReference type="GO" id="GO:0051607">
    <property type="term" value="P:defense response to virus"/>
    <property type="evidence" value="ECO:0007669"/>
    <property type="project" value="UniProtKB-KW"/>
</dbReference>
<accession>A0A1M7KSI6</accession>
<evidence type="ECO:0000313" key="15">
    <source>
        <dbReference type="EMBL" id="SHM68511.1"/>
    </source>
</evidence>
<gene>
    <name evidence="15" type="ORF">SAMN05878281_1585</name>
</gene>
<dbReference type="GO" id="GO:0046872">
    <property type="term" value="F:metal ion binding"/>
    <property type="evidence" value="ECO:0007669"/>
    <property type="project" value="UniProtKB-KW"/>
</dbReference>
<dbReference type="RefSeq" id="WP_079734750.1">
    <property type="nucleotide sequence ID" value="NZ_LT670848.1"/>
</dbReference>
<dbReference type="GO" id="GO:0016787">
    <property type="term" value="F:hydrolase activity"/>
    <property type="evidence" value="ECO:0007669"/>
    <property type="project" value="UniProtKB-KW"/>
</dbReference>
<dbReference type="GO" id="GO:0003723">
    <property type="term" value="F:RNA binding"/>
    <property type="evidence" value="ECO:0007669"/>
    <property type="project" value="UniProtKB-UniRule"/>
</dbReference>
<dbReference type="PROSITE" id="PS51749">
    <property type="entry name" value="HNH_CAS9"/>
    <property type="match status" value="1"/>
</dbReference>
<keyword evidence="16" id="KW-1185">Reference proteome</keyword>
<evidence type="ECO:0000256" key="12">
    <source>
        <dbReference type="PROSITE-ProRule" id="PRU01085"/>
    </source>
</evidence>
<evidence type="ECO:0000256" key="4">
    <source>
        <dbReference type="ARBA" id="ARBA00022759"/>
    </source>
</evidence>
<evidence type="ECO:0000256" key="8">
    <source>
        <dbReference type="ARBA" id="ARBA00023118"/>
    </source>
</evidence>